<protein>
    <recommendedName>
        <fullName evidence="1">Reverse transcriptase domain-containing protein</fullName>
    </recommendedName>
</protein>
<gene>
    <name evidence="2" type="ORF">RDI58_022764</name>
</gene>
<name>A0AAN8Y5L2_SOLBU</name>
<proteinExistence type="predicted"/>
<evidence type="ECO:0000259" key="1">
    <source>
        <dbReference type="PROSITE" id="PS50878"/>
    </source>
</evidence>
<keyword evidence="3" id="KW-1185">Reference proteome</keyword>
<dbReference type="Proteomes" id="UP001371456">
    <property type="component" value="Unassembled WGS sequence"/>
</dbReference>
<dbReference type="PROSITE" id="PS50878">
    <property type="entry name" value="RT_POL"/>
    <property type="match status" value="1"/>
</dbReference>
<dbReference type="SUPFAM" id="SSF56672">
    <property type="entry name" value="DNA/RNA polymerases"/>
    <property type="match status" value="1"/>
</dbReference>
<dbReference type="CDD" id="cd01650">
    <property type="entry name" value="RT_nLTR_like"/>
    <property type="match status" value="1"/>
</dbReference>
<dbReference type="EMBL" id="JBANQN010000009">
    <property type="protein sequence ID" value="KAK6780580.1"/>
    <property type="molecule type" value="Genomic_DNA"/>
</dbReference>
<comment type="caution">
    <text evidence="2">The sequence shown here is derived from an EMBL/GenBank/DDBJ whole genome shotgun (WGS) entry which is preliminary data.</text>
</comment>
<evidence type="ECO:0000313" key="3">
    <source>
        <dbReference type="Proteomes" id="UP001371456"/>
    </source>
</evidence>
<evidence type="ECO:0000313" key="2">
    <source>
        <dbReference type="EMBL" id="KAK6780580.1"/>
    </source>
</evidence>
<accession>A0AAN8Y5L2</accession>
<dbReference type="InterPro" id="IPR043502">
    <property type="entry name" value="DNA/RNA_pol_sf"/>
</dbReference>
<dbReference type="AlphaFoldDB" id="A0AAN8Y5L2"/>
<dbReference type="PANTHER" id="PTHR31635">
    <property type="entry name" value="REVERSE TRANSCRIPTASE DOMAIN-CONTAINING PROTEIN-RELATED"/>
    <property type="match status" value="1"/>
</dbReference>
<dbReference type="PANTHER" id="PTHR31635:SF196">
    <property type="entry name" value="REVERSE TRANSCRIPTASE DOMAIN-CONTAINING PROTEIN-RELATED"/>
    <property type="match status" value="1"/>
</dbReference>
<organism evidence="2 3">
    <name type="scientific">Solanum bulbocastanum</name>
    <name type="common">Wild potato</name>
    <dbReference type="NCBI Taxonomy" id="147425"/>
    <lineage>
        <taxon>Eukaryota</taxon>
        <taxon>Viridiplantae</taxon>
        <taxon>Streptophyta</taxon>
        <taxon>Embryophyta</taxon>
        <taxon>Tracheophyta</taxon>
        <taxon>Spermatophyta</taxon>
        <taxon>Magnoliopsida</taxon>
        <taxon>eudicotyledons</taxon>
        <taxon>Gunneridae</taxon>
        <taxon>Pentapetalae</taxon>
        <taxon>asterids</taxon>
        <taxon>lamiids</taxon>
        <taxon>Solanales</taxon>
        <taxon>Solanaceae</taxon>
        <taxon>Solanoideae</taxon>
        <taxon>Solaneae</taxon>
        <taxon>Solanum</taxon>
    </lineage>
</organism>
<sequence>MVEFYKRLYSESESWRPGFDMIDCPTISQEEQDWLQRPFSEEEVLNIIKQCDGDKAPGPDGLTMSFFEVCWDTVKEDLLGTIHNFHQKELFEKSFDATFIALIPKKAGAEELKDFRPISLIGSVYKILSKLITERLKSVMGTLVNDHQMAFLKGRQIMDATFLANELVDSKEKQKFPGILCKLDLEKAYDHVNWRFLLKVLEDMGFGKKWINWIHFCISTVKLSLIINGNNEGFFSSERGLRQGDPISPFLFILVMEGLNHMIRRARANGWLKGFQAQVQGRREDERGVTYLLYADDSLIFCEAEVSQIRHIMAILTIFEGISGL</sequence>
<dbReference type="Pfam" id="PF00078">
    <property type="entry name" value="RVT_1"/>
    <property type="match status" value="1"/>
</dbReference>
<dbReference type="InterPro" id="IPR000477">
    <property type="entry name" value="RT_dom"/>
</dbReference>
<reference evidence="2 3" key="1">
    <citation type="submission" date="2024-02" db="EMBL/GenBank/DDBJ databases">
        <title>de novo genome assembly of Solanum bulbocastanum strain 11H21.</title>
        <authorList>
            <person name="Hosaka A.J."/>
        </authorList>
    </citation>
    <scope>NUCLEOTIDE SEQUENCE [LARGE SCALE GENOMIC DNA]</scope>
    <source>
        <tissue evidence="2">Young leaves</tissue>
    </source>
</reference>
<feature type="domain" description="Reverse transcriptase" evidence="1">
    <location>
        <begin position="84"/>
        <end position="325"/>
    </location>
</feature>